<reference evidence="7" key="1">
    <citation type="submission" date="2016-10" db="EMBL/GenBank/DDBJ databases">
        <authorList>
            <person name="Varghese N."/>
            <person name="Submissions S."/>
        </authorList>
    </citation>
    <scope>NUCLEOTIDE SEQUENCE [LARGE SCALE GENOMIC DNA]</scope>
    <source>
        <strain evidence="7">LMG 25967</strain>
    </source>
</reference>
<name>A0A1H7B267_9PSED</name>
<dbReference type="FunFam" id="3.40.50.360:FF:000001">
    <property type="entry name" value="NAD(P)H dehydrogenase (Quinone) FQR1-like"/>
    <property type="match status" value="1"/>
</dbReference>
<dbReference type="STRING" id="915471.SAMN05216201_11521"/>
<dbReference type="PROSITE" id="PS50902">
    <property type="entry name" value="FLAVODOXIN_LIKE"/>
    <property type="match status" value="1"/>
</dbReference>
<dbReference type="GO" id="GO:0009055">
    <property type="term" value="F:electron transfer activity"/>
    <property type="evidence" value="ECO:0007669"/>
    <property type="project" value="InterPro"/>
</dbReference>
<dbReference type="NCBIfam" id="TIGR01755">
    <property type="entry name" value="flav_wrbA"/>
    <property type="match status" value="1"/>
</dbReference>
<evidence type="ECO:0000259" key="5">
    <source>
        <dbReference type="PROSITE" id="PS50902"/>
    </source>
</evidence>
<dbReference type="InterPro" id="IPR001226">
    <property type="entry name" value="Flavodoxin_CS"/>
</dbReference>
<dbReference type="PROSITE" id="PS00201">
    <property type="entry name" value="FLAVODOXIN"/>
    <property type="match status" value="1"/>
</dbReference>
<proteinExistence type="inferred from homology"/>
<evidence type="ECO:0000256" key="4">
    <source>
        <dbReference type="ARBA" id="ARBA00022643"/>
    </source>
</evidence>
<evidence type="ECO:0000256" key="3">
    <source>
        <dbReference type="ARBA" id="ARBA00022630"/>
    </source>
</evidence>
<dbReference type="Pfam" id="PF03358">
    <property type="entry name" value="FMN_red"/>
    <property type="match status" value="1"/>
</dbReference>
<dbReference type="AlphaFoldDB" id="A0A1H7B267"/>
<keyword evidence="4" id="KW-0288">FMN</keyword>
<evidence type="ECO:0000313" key="7">
    <source>
        <dbReference type="Proteomes" id="UP000242930"/>
    </source>
</evidence>
<dbReference type="InterPro" id="IPR029039">
    <property type="entry name" value="Flavoprotein-like_sf"/>
</dbReference>
<gene>
    <name evidence="6" type="ORF">SAMN05216201_11521</name>
</gene>
<keyword evidence="7" id="KW-1185">Reference proteome</keyword>
<dbReference type="Proteomes" id="UP000242930">
    <property type="component" value="Unassembled WGS sequence"/>
</dbReference>
<evidence type="ECO:0000256" key="2">
    <source>
        <dbReference type="ARBA" id="ARBA00006961"/>
    </source>
</evidence>
<accession>A0A1H7B267</accession>
<dbReference type="InterPro" id="IPR010089">
    <property type="entry name" value="Flavoprotein_WrbA-like"/>
</dbReference>
<comment type="cofactor">
    <cofactor evidence="1">
        <name>FMN</name>
        <dbReference type="ChEBI" id="CHEBI:58210"/>
    </cofactor>
</comment>
<feature type="domain" description="Flavodoxin-like" evidence="5">
    <location>
        <begin position="6"/>
        <end position="190"/>
    </location>
</feature>
<dbReference type="EMBL" id="FNZE01000015">
    <property type="protein sequence ID" value="SEJ71256.1"/>
    <property type="molecule type" value="Genomic_DNA"/>
</dbReference>
<dbReference type="Gene3D" id="3.40.50.360">
    <property type="match status" value="1"/>
</dbReference>
<dbReference type="PANTHER" id="PTHR30546">
    <property type="entry name" value="FLAVODOXIN-RELATED PROTEIN WRBA-RELATED"/>
    <property type="match status" value="1"/>
</dbReference>
<dbReference type="NCBIfam" id="NF002999">
    <property type="entry name" value="PRK03767.1"/>
    <property type="match status" value="1"/>
</dbReference>
<organism evidence="6 7">
    <name type="scientific">Pseudomonas linyingensis</name>
    <dbReference type="NCBI Taxonomy" id="915471"/>
    <lineage>
        <taxon>Bacteria</taxon>
        <taxon>Pseudomonadati</taxon>
        <taxon>Pseudomonadota</taxon>
        <taxon>Gammaproteobacteria</taxon>
        <taxon>Pseudomonadales</taxon>
        <taxon>Pseudomonadaceae</taxon>
        <taxon>Pseudomonas</taxon>
    </lineage>
</organism>
<dbReference type="GO" id="GO:0016020">
    <property type="term" value="C:membrane"/>
    <property type="evidence" value="ECO:0007669"/>
    <property type="project" value="TreeGrafter"/>
</dbReference>
<dbReference type="InterPro" id="IPR008254">
    <property type="entry name" value="Flavodoxin/NO_synth"/>
</dbReference>
<evidence type="ECO:0000313" key="6">
    <source>
        <dbReference type="EMBL" id="SEJ71256.1"/>
    </source>
</evidence>
<dbReference type="SUPFAM" id="SSF52218">
    <property type="entry name" value="Flavoproteins"/>
    <property type="match status" value="1"/>
</dbReference>
<dbReference type="RefSeq" id="WP_090312745.1">
    <property type="nucleotide sequence ID" value="NZ_FNZE01000015.1"/>
</dbReference>
<sequence length="198" mass="20892">MSTPYILVLYYSRHGATAEMARQIARGVEQGGLEARLRCVPAVSSECAAVAPEVPEEGAIYATLDDLKHCAGLVMGSPTRFGNMAAPLKHFLDSTSNLWLTGELVGKPAGVFTSTASLHGGQESTQLSMLLPLLHHGMLVCGLPYSETALLETRGGGTPYGASHHSGADGKRALDEHETILCRALGQRLAHTAQKLGS</sequence>
<dbReference type="PANTHER" id="PTHR30546:SF23">
    <property type="entry name" value="FLAVOPROTEIN-LIKE PROTEIN YCP4-RELATED"/>
    <property type="match status" value="1"/>
</dbReference>
<comment type="similarity">
    <text evidence="2">Belongs to the WrbA family.</text>
</comment>
<dbReference type="GO" id="GO:0010181">
    <property type="term" value="F:FMN binding"/>
    <property type="evidence" value="ECO:0007669"/>
    <property type="project" value="InterPro"/>
</dbReference>
<dbReference type="InterPro" id="IPR005025">
    <property type="entry name" value="FMN_Rdtase-like_dom"/>
</dbReference>
<keyword evidence="3" id="KW-0285">Flavoprotein</keyword>
<dbReference type="OrthoDB" id="9801479at2"/>
<dbReference type="GO" id="GO:0003955">
    <property type="term" value="F:NAD(P)H dehydrogenase (quinone) activity"/>
    <property type="evidence" value="ECO:0007669"/>
    <property type="project" value="InterPro"/>
</dbReference>
<protein>
    <submittedName>
        <fullName evidence="6">NAD(P)H dehydrogenase (Quinone)</fullName>
    </submittedName>
</protein>
<evidence type="ECO:0000256" key="1">
    <source>
        <dbReference type="ARBA" id="ARBA00001917"/>
    </source>
</evidence>